<protein>
    <submittedName>
        <fullName evidence="9">Carbohydrate ABC transporter membrane protein 2, CUT1 family (TC 3.A.1.1.-)</fullName>
    </submittedName>
</protein>
<keyword evidence="3" id="KW-1003">Cell membrane</keyword>
<dbReference type="PANTHER" id="PTHR43744:SF6">
    <property type="entry name" value="ABC TRANSPORTER PERMEASE PROTEIN YESQ-RELATED"/>
    <property type="match status" value="1"/>
</dbReference>
<dbReference type="SUPFAM" id="SSF161098">
    <property type="entry name" value="MetI-like"/>
    <property type="match status" value="1"/>
</dbReference>
<evidence type="ECO:0000256" key="4">
    <source>
        <dbReference type="ARBA" id="ARBA00022692"/>
    </source>
</evidence>
<dbReference type="EMBL" id="FXAE01000014">
    <property type="protein sequence ID" value="SMF19681.1"/>
    <property type="molecule type" value="Genomic_DNA"/>
</dbReference>
<dbReference type="CDD" id="cd06261">
    <property type="entry name" value="TM_PBP2"/>
    <property type="match status" value="1"/>
</dbReference>
<keyword evidence="10" id="KW-1185">Reference proteome</keyword>
<comment type="similarity">
    <text evidence="7">Belongs to the binding-protein-dependent transport system permease family.</text>
</comment>
<proteinExistence type="inferred from homology"/>
<dbReference type="InterPro" id="IPR035906">
    <property type="entry name" value="MetI-like_sf"/>
</dbReference>
<evidence type="ECO:0000313" key="9">
    <source>
        <dbReference type="EMBL" id="SMF19681.1"/>
    </source>
</evidence>
<dbReference type="InterPro" id="IPR000515">
    <property type="entry name" value="MetI-like"/>
</dbReference>
<feature type="transmembrane region" description="Helical" evidence="7">
    <location>
        <begin position="20"/>
        <end position="42"/>
    </location>
</feature>
<keyword evidence="2 7" id="KW-0813">Transport</keyword>
<organism evidence="9 10">
    <name type="scientific">Paenibacillus barengoltzii J12</name>
    <dbReference type="NCBI Taxonomy" id="935846"/>
    <lineage>
        <taxon>Bacteria</taxon>
        <taxon>Bacillati</taxon>
        <taxon>Bacillota</taxon>
        <taxon>Bacilli</taxon>
        <taxon>Bacillales</taxon>
        <taxon>Paenibacillaceae</taxon>
        <taxon>Paenibacillus</taxon>
    </lineage>
</organism>
<gene>
    <name evidence="9" type="ORF">SAMN02744124_01784</name>
</gene>
<evidence type="ECO:0000256" key="5">
    <source>
        <dbReference type="ARBA" id="ARBA00022989"/>
    </source>
</evidence>
<reference evidence="9 10" key="1">
    <citation type="submission" date="2017-04" db="EMBL/GenBank/DDBJ databases">
        <authorList>
            <person name="Varghese N."/>
            <person name="Submissions S."/>
        </authorList>
    </citation>
    <scope>NUCLEOTIDE SEQUENCE [LARGE SCALE GENOMIC DNA]</scope>
    <source>
        <strain evidence="9 10">J12</strain>
    </source>
</reference>
<feature type="domain" description="ABC transmembrane type-1" evidence="8">
    <location>
        <begin position="78"/>
        <end position="270"/>
    </location>
</feature>
<feature type="transmembrane region" description="Helical" evidence="7">
    <location>
        <begin position="190"/>
        <end position="215"/>
    </location>
</feature>
<feature type="transmembrane region" description="Helical" evidence="7">
    <location>
        <begin position="249"/>
        <end position="270"/>
    </location>
</feature>
<dbReference type="Pfam" id="PF00528">
    <property type="entry name" value="BPD_transp_1"/>
    <property type="match status" value="1"/>
</dbReference>
<evidence type="ECO:0000256" key="1">
    <source>
        <dbReference type="ARBA" id="ARBA00004651"/>
    </source>
</evidence>
<evidence type="ECO:0000313" key="10">
    <source>
        <dbReference type="Proteomes" id="UP000192939"/>
    </source>
</evidence>
<dbReference type="Proteomes" id="UP000192939">
    <property type="component" value="Unassembled WGS sequence"/>
</dbReference>
<dbReference type="RefSeq" id="WP_036699856.1">
    <property type="nucleotide sequence ID" value="NZ_FXAE01000014.1"/>
</dbReference>
<comment type="subcellular location">
    <subcellularLocation>
        <location evidence="1 7">Cell membrane</location>
        <topology evidence="1 7">Multi-pass membrane protein</topology>
    </subcellularLocation>
</comment>
<feature type="transmembrane region" description="Helical" evidence="7">
    <location>
        <begin position="77"/>
        <end position="101"/>
    </location>
</feature>
<evidence type="ECO:0000259" key="8">
    <source>
        <dbReference type="PROSITE" id="PS50928"/>
    </source>
</evidence>
<accession>A0ABY1LWG9</accession>
<dbReference type="PROSITE" id="PS50928">
    <property type="entry name" value="ABC_TM1"/>
    <property type="match status" value="1"/>
</dbReference>
<sequence length="285" mass="32155">MEAYYRSKKTTDRITTVLSYLVLTVVAVIFIFPFIWMISTALKIPSEAYTLPPKIIPKTFTWNNFVEGWQYADFTRYTLNTLTVTVLATLGTVISASLVAYGFARFKSRFNGVLFTVVLATMMLPSQVTLVPTYLLFTKLGWLDTLMPLIIPSFFGGGAFNIFLLRQFFKTIPKDLDEAAYIDGANAFQIYYKILLPAIKPALITVGLMSVTFHWNDYMSPLIYLNSDHNFTLAIGLQFFQNSFGSSQIQMLMAVSLITVIPVLILFFIGQKYFVQGITMTGIKG</sequence>
<evidence type="ECO:0000256" key="2">
    <source>
        <dbReference type="ARBA" id="ARBA00022448"/>
    </source>
</evidence>
<keyword evidence="4 7" id="KW-0812">Transmembrane</keyword>
<dbReference type="Gene3D" id="1.10.3720.10">
    <property type="entry name" value="MetI-like"/>
    <property type="match status" value="1"/>
</dbReference>
<comment type="caution">
    <text evidence="9">The sequence shown here is derived from an EMBL/GenBank/DDBJ whole genome shotgun (WGS) entry which is preliminary data.</text>
</comment>
<evidence type="ECO:0000256" key="7">
    <source>
        <dbReference type="RuleBase" id="RU363032"/>
    </source>
</evidence>
<dbReference type="PANTHER" id="PTHR43744">
    <property type="entry name" value="ABC TRANSPORTER PERMEASE PROTEIN MG189-RELATED-RELATED"/>
    <property type="match status" value="1"/>
</dbReference>
<evidence type="ECO:0000256" key="3">
    <source>
        <dbReference type="ARBA" id="ARBA00022475"/>
    </source>
</evidence>
<keyword evidence="6 7" id="KW-0472">Membrane</keyword>
<feature type="transmembrane region" description="Helical" evidence="7">
    <location>
        <begin position="149"/>
        <end position="169"/>
    </location>
</feature>
<name>A0ABY1LWG9_9BACL</name>
<keyword evidence="5 7" id="KW-1133">Transmembrane helix</keyword>
<feature type="transmembrane region" description="Helical" evidence="7">
    <location>
        <begin position="113"/>
        <end position="137"/>
    </location>
</feature>
<evidence type="ECO:0000256" key="6">
    <source>
        <dbReference type="ARBA" id="ARBA00023136"/>
    </source>
</evidence>